<evidence type="ECO:0000256" key="1">
    <source>
        <dbReference type="SAM" id="MobiDB-lite"/>
    </source>
</evidence>
<proteinExistence type="predicted"/>
<dbReference type="OrthoDB" id="185618at2759"/>
<dbReference type="AlphaFoldDB" id="A0A9N9NEF5"/>
<protein>
    <submittedName>
        <fullName evidence="2">1636_t:CDS:1</fullName>
    </submittedName>
</protein>
<dbReference type="InterPro" id="IPR011993">
    <property type="entry name" value="PH-like_dom_sf"/>
</dbReference>
<organism evidence="2 3">
    <name type="scientific">Acaulospora morrowiae</name>
    <dbReference type="NCBI Taxonomy" id="94023"/>
    <lineage>
        <taxon>Eukaryota</taxon>
        <taxon>Fungi</taxon>
        <taxon>Fungi incertae sedis</taxon>
        <taxon>Mucoromycota</taxon>
        <taxon>Glomeromycotina</taxon>
        <taxon>Glomeromycetes</taxon>
        <taxon>Diversisporales</taxon>
        <taxon>Acaulosporaceae</taxon>
        <taxon>Acaulospora</taxon>
    </lineage>
</organism>
<dbReference type="Gene3D" id="2.30.29.30">
    <property type="entry name" value="Pleckstrin-homology domain (PH domain)/Phosphotyrosine-binding domain (PTB)"/>
    <property type="match status" value="1"/>
</dbReference>
<comment type="caution">
    <text evidence="2">The sequence shown here is derived from an EMBL/GenBank/DDBJ whole genome shotgun (WGS) entry which is preliminary data.</text>
</comment>
<keyword evidence="3" id="KW-1185">Reference proteome</keyword>
<dbReference type="Proteomes" id="UP000789342">
    <property type="component" value="Unassembled WGS sequence"/>
</dbReference>
<name>A0A9N9NEF5_9GLOM</name>
<gene>
    <name evidence="2" type="ORF">AMORRO_LOCUS13573</name>
</gene>
<accession>A0A9N9NEF5</accession>
<feature type="region of interest" description="Disordered" evidence="1">
    <location>
        <begin position="1"/>
        <end position="40"/>
    </location>
</feature>
<sequence length="227" mass="24927">MAPLGDNGEIAEGSSDTSGNEKSVSKNIAPSKGGILPVNSSKKHAATELYVDNEVETGKETSIPWKLTKMVTNNMQVESIPRHEKDSNKTSNLGVGAEIANKKNLSDNLTSTSQNTRTFGSGYISATTKISGSLISSMSQLQNKISNYMSSLNKTEIWLSATSIFDDTLYNKDKNDRESDTEDGMSFEMGAKSLLQEKEVFNGEENEITRYSVRAKNRSEATMERMR</sequence>
<dbReference type="EMBL" id="CAJVPV010023791">
    <property type="protein sequence ID" value="CAG8724718.1"/>
    <property type="molecule type" value="Genomic_DNA"/>
</dbReference>
<evidence type="ECO:0000313" key="3">
    <source>
        <dbReference type="Proteomes" id="UP000789342"/>
    </source>
</evidence>
<feature type="non-terminal residue" evidence="2">
    <location>
        <position position="227"/>
    </location>
</feature>
<evidence type="ECO:0000313" key="2">
    <source>
        <dbReference type="EMBL" id="CAG8724718.1"/>
    </source>
</evidence>
<reference evidence="2" key="1">
    <citation type="submission" date="2021-06" db="EMBL/GenBank/DDBJ databases">
        <authorList>
            <person name="Kallberg Y."/>
            <person name="Tangrot J."/>
            <person name="Rosling A."/>
        </authorList>
    </citation>
    <scope>NUCLEOTIDE SEQUENCE</scope>
    <source>
        <strain evidence="2">CL551</strain>
    </source>
</reference>
<feature type="compositionally biased region" description="Polar residues" evidence="1">
    <location>
        <begin position="14"/>
        <end position="28"/>
    </location>
</feature>